<dbReference type="AlphaFoldDB" id="E4ZWN0"/>
<gene>
    <name evidence="1" type="ORF">LEMA_uP031580.1</name>
</gene>
<protein>
    <submittedName>
        <fullName evidence="1">Predicted protein</fullName>
    </submittedName>
</protein>
<proteinExistence type="predicted"/>
<organism evidence="2">
    <name type="scientific">Leptosphaeria maculans (strain JN3 / isolate v23.1.3 / race Av1-4-5-6-7-8)</name>
    <name type="common">Blackleg fungus</name>
    <name type="synonym">Phoma lingam</name>
    <dbReference type="NCBI Taxonomy" id="985895"/>
    <lineage>
        <taxon>Eukaryota</taxon>
        <taxon>Fungi</taxon>
        <taxon>Dikarya</taxon>
        <taxon>Ascomycota</taxon>
        <taxon>Pezizomycotina</taxon>
        <taxon>Dothideomycetes</taxon>
        <taxon>Pleosporomycetidae</taxon>
        <taxon>Pleosporales</taxon>
        <taxon>Pleosporineae</taxon>
        <taxon>Leptosphaeriaceae</taxon>
        <taxon>Plenodomus</taxon>
        <taxon>Plenodomus lingam/Leptosphaeria maculans species complex</taxon>
    </lineage>
</organism>
<dbReference type="VEuPathDB" id="FungiDB:LEMA_uP031580.1"/>
<sequence length="55" mass="6482">MNLLLRAAISRRLCYWPTDHATSSIWILNATTLHKRSFVAYNFGYFTEVPQEYKS</sequence>
<dbReference type="EMBL" id="FP929127">
    <property type="protein sequence ID" value="CBX96006.1"/>
    <property type="molecule type" value="Genomic_DNA"/>
</dbReference>
<name>E4ZWN0_LEPMJ</name>
<dbReference type="InParanoid" id="E4ZWN0"/>
<keyword evidence="2" id="KW-1185">Reference proteome</keyword>
<evidence type="ECO:0000313" key="1">
    <source>
        <dbReference type="EMBL" id="CBX96006.1"/>
    </source>
</evidence>
<dbReference type="HOGENOM" id="CLU_3032809_0_0_1"/>
<accession>E4ZWN0</accession>
<reference evidence="2" key="1">
    <citation type="journal article" date="2011" name="Nat. Commun.">
        <title>Effector diversification within compartments of the Leptosphaeria maculans genome affected by Repeat-Induced Point mutations.</title>
        <authorList>
            <person name="Rouxel T."/>
            <person name="Grandaubert J."/>
            <person name="Hane J.K."/>
            <person name="Hoede C."/>
            <person name="van de Wouw A.P."/>
            <person name="Couloux A."/>
            <person name="Dominguez V."/>
            <person name="Anthouard V."/>
            <person name="Bally P."/>
            <person name="Bourras S."/>
            <person name="Cozijnsen A.J."/>
            <person name="Ciuffetti L.M."/>
            <person name="Degrave A."/>
            <person name="Dilmaghani A."/>
            <person name="Duret L."/>
            <person name="Fudal I."/>
            <person name="Goodwin S.B."/>
            <person name="Gout L."/>
            <person name="Glaser N."/>
            <person name="Linglin J."/>
            <person name="Kema G.H.J."/>
            <person name="Lapalu N."/>
            <person name="Lawrence C.B."/>
            <person name="May K."/>
            <person name="Meyer M."/>
            <person name="Ollivier B."/>
            <person name="Poulain J."/>
            <person name="Schoch C.L."/>
            <person name="Simon A."/>
            <person name="Spatafora J.W."/>
            <person name="Stachowiak A."/>
            <person name="Turgeon B.G."/>
            <person name="Tyler B.M."/>
            <person name="Vincent D."/>
            <person name="Weissenbach J."/>
            <person name="Amselem J."/>
            <person name="Quesneville H."/>
            <person name="Oliver R.P."/>
            <person name="Wincker P."/>
            <person name="Balesdent M.-H."/>
            <person name="Howlett B.J."/>
        </authorList>
    </citation>
    <scope>NUCLEOTIDE SEQUENCE [LARGE SCALE GENOMIC DNA]</scope>
    <source>
        <strain evidence="2">JN3 / isolate v23.1.3 / race Av1-4-5-6-7-8</strain>
    </source>
</reference>
<evidence type="ECO:0000313" key="2">
    <source>
        <dbReference type="Proteomes" id="UP000002668"/>
    </source>
</evidence>
<dbReference type="Proteomes" id="UP000002668">
    <property type="component" value="Genome"/>
</dbReference>